<dbReference type="InParanoid" id="M1DET6"/>
<dbReference type="Gramene" id="PGSC0003DMT400087904">
    <property type="protein sequence ID" value="PGSC0003DMT400087904"/>
    <property type="gene ID" value="PGSC0003DMG400037475"/>
</dbReference>
<dbReference type="HOGENOM" id="CLU_534647_0_0_1"/>
<evidence type="ECO:0000313" key="2">
    <source>
        <dbReference type="EnsemblPlants" id="PGSC0003DMT400087904"/>
    </source>
</evidence>
<feature type="compositionally biased region" description="Polar residues" evidence="1">
    <location>
        <begin position="55"/>
        <end position="75"/>
    </location>
</feature>
<dbReference type="PaxDb" id="4113-PGSC0003DMT400087904"/>
<feature type="compositionally biased region" description="Polar residues" evidence="1">
    <location>
        <begin position="86"/>
        <end position="102"/>
    </location>
</feature>
<dbReference type="Gene3D" id="3.10.10.10">
    <property type="entry name" value="HIV Type 1 Reverse Transcriptase, subunit A, domain 1"/>
    <property type="match status" value="1"/>
</dbReference>
<proteinExistence type="predicted"/>
<dbReference type="EnsemblPlants" id="PGSC0003DMT400087904">
    <property type="protein sequence ID" value="PGSC0003DMT400087904"/>
    <property type="gene ID" value="PGSC0003DMG400037475"/>
</dbReference>
<accession>M1DET6</accession>
<keyword evidence="3" id="KW-1185">Reference proteome</keyword>
<organism evidence="2 3">
    <name type="scientific">Solanum tuberosum</name>
    <name type="common">Potato</name>
    <dbReference type="NCBI Taxonomy" id="4113"/>
    <lineage>
        <taxon>Eukaryota</taxon>
        <taxon>Viridiplantae</taxon>
        <taxon>Streptophyta</taxon>
        <taxon>Embryophyta</taxon>
        <taxon>Tracheophyta</taxon>
        <taxon>Spermatophyta</taxon>
        <taxon>Magnoliopsida</taxon>
        <taxon>eudicotyledons</taxon>
        <taxon>Gunneridae</taxon>
        <taxon>Pentapetalae</taxon>
        <taxon>asterids</taxon>
        <taxon>lamiids</taxon>
        <taxon>Solanales</taxon>
        <taxon>Solanaceae</taxon>
        <taxon>Solanoideae</taxon>
        <taxon>Solaneae</taxon>
        <taxon>Solanum</taxon>
    </lineage>
</organism>
<reference evidence="3" key="1">
    <citation type="journal article" date="2011" name="Nature">
        <title>Genome sequence and analysis of the tuber crop potato.</title>
        <authorList>
            <consortium name="The Potato Genome Sequencing Consortium"/>
        </authorList>
    </citation>
    <scope>NUCLEOTIDE SEQUENCE [LARGE SCALE GENOMIC DNA]</scope>
    <source>
        <strain evidence="3">cv. DM1-3 516 R44</strain>
    </source>
</reference>
<evidence type="ECO:0000256" key="1">
    <source>
        <dbReference type="SAM" id="MobiDB-lite"/>
    </source>
</evidence>
<evidence type="ECO:0000313" key="3">
    <source>
        <dbReference type="Proteomes" id="UP000011115"/>
    </source>
</evidence>
<reference evidence="2" key="2">
    <citation type="submission" date="2015-06" db="UniProtKB">
        <authorList>
            <consortium name="EnsemblPlants"/>
        </authorList>
    </citation>
    <scope>IDENTIFICATION</scope>
    <source>
        <strain evidence="2">DM1-3 516 R44</strain>
    </source>
</reference>
<dbReference type="AlphaFoldDB" id="M1DET6"/>
<protein>
    <submittedName>
        <fullName evidence="2">Integrase core domain containing protein</fullName>
    </submittedName>
</protein>
<dbReference type="SUPFAM" id="SSF56672">
    <property type="entry name" value="DNA/RNA polymerases"/>
    <property type="match status" value="1"/>
</dbReference>
<dbReference type="Proteomes" id="UP000011115">
    <property type="component" value="Unassembled WGS sequence"/>
</dbReference>
<feature type="region of interest" description="Disordered" evidence="1">
    <location>
        <begin position="32"/>
        <end position="139"/>
    </location>
</feature>
<name>M1DET6_SOLTU</name>
<dbReference type="eggNOG" id="KOG0017">
    <property type="taxonomic scope" value="Eukaryota"/>
</dbReference>
<sequence length="510" mass="56618">MNPPEFLGSQIGEDLQNFIDLVKKIFEVMQARENKKARTGNYDYSQQKSGGGIRSQGQHKFSTQAPSSASVPSSKFRQDQKGRASGSKSQGSVSGTKPTQLALSVGQKGNGRAQSTTSAVPGSCPTQQGNSSGTGGGQRQNRLYAFQARQDQENSSDVTTGVKFDVSPETLSEPFSVSTPVGDLVIARQERRNDLSGIGQKVDAYAVSIKHLEQQMIQLSTTVNPLTTRGGKQTIDPPRPSEVEVEIRKEDDVIEVREESENVTEKQAEISQKVVPIPRHPPPFPQRLLKKTKYGKYRRVESGAEVKIEERLSVEALAAIMINFDSDYDELVVALDRCEYRSKQKKYELDMKNRESPPTRPSTVEAPKLELKALPPHLRYAFLGRDNTLPVIIVADLNAKQVECLVTVLKRFKRAIGWTIVDIIGIPPGICSHKIQLIPDHKPSIEHQRRLNPPMQEVVKKENVKWLDDGVIYPIAVSSWVCPVECVPKKNGITVVPNERNELVPMRPVT</sequence>
<dbReference type="InterPro" id="IPR043502">
    <property type="entry name" value="DNA/RNA_pol_sf"/>
</dbReference>